<sequence>MRSIGIMTLSKTSETTYHTEMAKRASALNLLCYRFIPSSINPMTEKADGERYNPANDRWESCQFDIPPILYDRCFYSDSVYSKHNASIVNWLKKREDLTFIGYGLPNKLTLYEQLHHTVLNPYLPVTTAFISPDAFIKHLQDTVPVVLKPANGSQGRGIYKVTKLKDHILIETDKQNQLMTKTFPAPKAALWLEQLTENNSYFYQPYLALVNQHQEPFDLRFLLQKDKSGKWHQAGNGIRTGRKNGLISNMSAGGLVSKTDDWLKTIPAKQSAFIIEELQYILETIPVLLEKHFPPLFELGIDIGIDTNGAIWILDINSKPGRKVMLTLYPESSDDLYKAPLVYANYLAEKNPQSKEDHHEKTISN</sequence>
<keyword evidence="1" id="KW-0547">Nucleotide-binding</keyword>
<reference evidence="3 4" key="1">
    <citation type="journal article" date="2014" name="Arch. Microbiol.">
        <title>Bacillus mesophilum sp. nov., strain IITR-54T, a novel 4-chlorobiphenyl dechlorinating bacterium.</title>
        <authorList>
            <person name="Manickam N."/>
            <person name="Singh N.K."/>
            <person name="Bajaj A."/>
            <person name="Kumar R.M."/>
            <person name="Kaur G."/>
            <person name="Kaur N."/>
            <person name="Bala M."/>
            <person name="Kumar A."/>
            <person name="Mayilraj S."/>
        </authorList>
    </citation>
    <scope>NUCLEOTIDE SEQUENCE [LARGE SCALE GENOMIC DNA]</scope>
    <source>
        <strain evidence="3 4">IITR-54</strain>
    </source>
</reference>
<organism evidence="3 4">
    <name type="scientific">Bacillus mesophilum</name>
    <dbReference type="NCBI Taxonomy" id="1071718"/>
    <lineage>
        <taxon>Bacteria</taxon>
        <taxon>Bacillati</taxon>
        <taxon>Bacillota</taxon>
        <taxon>Bacilli</taxon>
        <taxon>Bacillales</taxon>
        <taxon>Bacillaceae</taxon>
        <taxon>Bacillus</taxon>
    </lineage>
</organism>
<gene>
    <name evidence="3" type="ORF">F7732_17400</name>
</gene>
<dbReference type="GO" id="GO:0005524">
    <property type="term" value="F:ATP binding"/>
    <property type="evidence" value="ECO:0007669"/>
    <property type="project" value="UniProtKB-UniRule"/>
</dbReference>
<evidence type="ECO:0000259" key="2">
    <source>
        <dbReference type="PROSITE" id="PS50975"/>
    </source>
</evidence>
<feature type="domain" description="ATP-grasp" evidence="2">
    <location>
        <begin position="113"/>
        <end position="346"/>
    </location>
</feature>
<protein>
    <submittedName>
        <fullName evidence="3">YheC/YheD family protein</fullName>
    </submittedName>
</protein>
<dbReference type="EMBL" id="WBOT01000006">
    <property type="protein sequence ID" value="KAB2330985.1"/>
    <property type="molecule type" value="Genomic_DNA"/>
</dbReference>
<evidence type="ECO:0000256" key="1">
    <source>
        <dbReference type="PROSITE-ProRule" id="PRU00409"/>
    </source>
</evidence>
<dbReference type="AlphaFoldDB" id="A0A7V7RJG0"/>
<keyword evidence="4" id="KW-1185">Reference proteome</keyword>
<evidence type="ECO:0000313" key="4">
    <source>
        <dbReference type="Proteomes" id="UP000441354"/>
    </source>
</evidence>
<dbReference type="RefSeq" id="WP_151575352.1">
    <property type="nucleotide sequence ID" value="NZ_WBOT01000006.1"/>
</dbReference>
<dbReference type="InterPro" id="IPR026838">
    <property type="entry name" value="YheC/D"/>
</dbReference>
<dbReference type="SUPFAM" id="SSF56059">
    <property type="entry name" value="Glutathione synthetase ATP-binding domain-like"/>
    <property type="match status" value="1"/>
</dbReference>
<dbReference type="Pfam" id="PF14398">
    <property type="entry name" value="ATPgrasp_YheCD"/>
    <property type="match status" value="1"/>
</dbReference>
<dbReference type="InterPro" id="IPR011761">
    <property type="entry name" value="ATP-grasp"/>
</dbReference>
<dbReference type="GO" id="GO:0046872">
    <property type="term" value="F:metal ion binding"/>
    <property type="evidence" value="ECO:0007669"/>
    <property type="project" value="InterPro"/>
</dbReference>
<accession>A0A7V7RJG0</accession>
<keyword evidence="1" id="KW-0067">ATP-binding</keyword>
<evidence type="ECO:0000313" key="3">
    <source>
        <dbReference type="EMBL" id="KAB2330985.1"/>
    </source>
</evidence>
<comment type="caution">
    <text evidence="3">The sequence shown here is derived from an EMBL/GenBank/DDBJ whole genome shotgun (WGS) entry which is preliminary data.</text>
</comment>
<dbReference type="OrthoDB" id="7869153at2"/>
<proteinExistence type="predicted"/>
<dbReference type="Proteomes" id="UP000441354">
    <property type="component" value="Unassembled WGS sequence"/>
</dbReference>
<dbReference type="PROSITE" id="PS50975">
    <property type="entry name" value="ATP_GRASP"/>
    <property type="match status" value="1"/>
</dbReference>
<name>A0A7V7RJG0_9BACI</name>